<dbReference type="InterPro" id="IPR025048">
    <property type="entry name" value="DUF3987"/>
</dbReference>
<reference evidence="2" key="1">
    <citation type="submission" date="2017-05" db="EMBL/GenBank/DDBJ databases">
        <authorList>
            <person name="Imhoff J.F."/>
            <person name="Rahn T."/>
            <person name="Kuenzel S."/>
            <person name="Neulinger S.C."/>
        </authorList>
    </citation>
    <scope>NUCLEOTIDE SEQUENCE</scope>
    <source>
        <strain evidence="2">LMG 28126</strain>
    </source>
</reference>
<reference evidence="2" key="2">
    <citation type="journal article" date="2020" name="Microorganisms">
        <title>Osmotic Adaptation and Compatible Solute Biosynthesis of Phototrophic Bacteria as Revealed from Genome Analyses.</title>
        <authorList>
            <person name="Imhoff J.F."/>
            <person name="Rahn T."/>
            <person name="Kunzel S."/>
            <person name="Keller A."/>
            <person name="Neulinger S.C."/>
        </authorList>
    </citation>
    <scope>NUCLEOTIDE SEQUENCE</scope>
    <source>
        <strain evidence="2">LMG 28126</strain>
    </source>
</reference>
<dbReference type="Pfam" id="PF13148">
    <property type="entry name" value="DUF3987"/>
    <property type="match status" value="1"/>
</dbReference>
<organism evidence="2 3">
    <name type="scientific">Rhodobaculum claviforme</name>
    <dbReference type="NCBI Taxonomy" id="1549854"/>
    <lineage>
        <taxon>Bacteria</taxon>
        <taxon>Pseudomonadati</taxon>
        <taxon>Pseudomonadota</taxon>
        <taxon>Alphaproteobacteria</taxon>
        <taxon>Rhodobacterales</taxon>
        <taxon>Paracoccaceae</taxon>
        <taxon>Rhodobaculum</taxon>
    </lineage>
</organism>
<name>A0A934WJF5_9RHOB</name>
<dbReference type="AlphaFoldDB" id="A0A934WJF5"/>
<proteinExistence type="predicted"/>
<feature type="region of interest" description="Disordered" evidence="1">
    <location>
        <begin position="145"/>
        <end position="177"/>
    </location>
</feature>
<evidence type="ECO:0000313" key="2">
    <source>
        <dbReference type="EMBL" id="MBK5927991.1"/>
    </source>
</evidence>
<evidence type="ECO:0000256" key="1">
    <source>
        <dbReference type="SAM" id="MobiDB-lite"/>
    </source>
</evidence>
<accession>A0A934WJF5</accession>
<evidence type="ECO:0000313" key="3">
    <source>
        <dbReference type="Proteomes" id="UP000706333"/>
    </source>
</evidence>
<gene>
    <name evidence="2" type="ORF">CCR87_11745</name>
</gene>
<comment type="caution">
    <text evidence="2">The sequence shown here is derived from an EMBL/GenBank/DDBJ whole genome shotgun (WGS) entry which is preliminary data.</text>
</comment>
<feature type="region of interest" description="Disordered" evidence="1">
    <location>
        <begin position="1"/>
        <end position="20"/>
    </location>
</feature>
<dbReference type="Proteomes" id="UP000706333">
    <property type="component" value="Unassembled WGS sequence"/>
</dbReference>
<evidence type="ECO:0008006" key="4">
    <source>
        <dbReference type="Google" id="ProtNLM"/>
    </source>
</evidence>
<sequence>MKVFNSFDEQGFTPEAPQPLLREIPPGAAYPVDALGPLRPAVEAVQGATQAPMAIPAASALAVASLAVQGFADVETLGGARPLSLYLLTVAASGERKSSCDAPLMAALRTFEREQARVQRDAFQSWQSAHAIWKGERDRILAEAKKGKGEKKAAARADLDALGSEPQAPPSTDRTVTEPTFEGLTKLFACGQSSLGLFSDEGGQFLGGHAMSPDNRQKTLAALNSLWMGDPIRRTRAGDGALTLYGRRLAVHLMVQPVVARGFMGDPLADGTGFAARFLMAEPASTIGTRLHAKARPDPMALSGFSGRLGEILEADMPMDPETRELQPRALPLAPDARALLVGFADAIEVAQAPGGALAHVTAHASKAPEHAARLAGVLTLWRNLDAVEVASADMASGIALAQFYLTEAARLADAATVSAEIDRAEKLRRWLLEGWREPEILVRDVLRLAPIRALRESPAARAALSLLEKHGWIVPLPQGTVVRGTPRKEAWRIVRGGGDVV</sequence>
<protein>
    <recommendedName>
        <fullName evidence="4">DUF3987 domain-containing protein</fullName>
    </recommendedName>
</protein>
<keyword evidence="3" id="KW-1185">Reference proteome</keyword>
<dbReference type="EMBL" id="NHSD01000284">
    <property type="protein sequence ID" value="MBK5927991.1"/>
    <property type="molecule type" value="Genomic_DNA"/>
</dbReference>
<feature type="compositionally biased region" description="Basic and acidic residues" evidence="1">
    <location>
        <begin position="145"/>
        <end position="159"/>
    </location>
</feature>